<dbReference type="RefSeq" id="WP_036909595.1">
    <property type="nucleotide sequence ID" value="NZ_FNDZ01000002.1"/>
</dbReference>
<sequence>MNKNLLTKLKKNKKGFTLIELIVVIAILGILAAIALPRLSGFRDDANSAKNAADAAIIYRAAESAYAAGRLADPNADGDLNWSKDGDDGWGQYVDQVTVTPTFSGHPANNDLIVTIGDSKYPE</sequence>
<protein>
    <submittedName>
        <fullName evidence="2">Type IV pilus assembly protein PilA</fullName>
    </submittedName>
</protein>
<proteinExistence type="predicted"/>
<keyword evidence="1" id="KW-0472">Membrane</keyword>
<dbReference type="PROSITE" id="PS00409">
    <property type="entry name" value="PROKAR_NTER_METHYL"/>
    <property type="match status" value="1"/>
</dbReference>
<keyword evidence="1" id="KW-1133">Transmembrane helix</keyword>
<evidence type="ECO:0000313" key="3">
    <source>
        <dbReference type="Proteomes" id="UP000183255"/>
    </source>
</evidence>
<dbReference type="NCBIfam" id="TIGR02532">
    <property type="entry name" value="IV_pilin_GFxxxE"/>
    <property type="match status" value="1"/>
</dbReference>
<dbReference type="Gene3D" id="3.30.700.10">
    <property type="entry name" value="Glycoprotein, Type 4 Pilin"/>
    <property type="match status" value="1"/>
</dbReference>
<dbReference type="PANTHER" id="PTHR30093">
    <property type="entry name" value="GENERAL SECRETION PATHWAY PROTEIN G"/>
    <property type="match status" value="1"/>
</dbReference>
<name>A0A1G8KKZ8_9CLOT</name>
<accession>A0A1G8KKZ8</accession>
<organism evidence="2 3">
    <name type="scientific">Proteiniclasticum ruminis</name>
    <dbReference type="NCBI Taxonomy" id="398199"/>
    <lineage>
        <taxon>Bacteria</taxon>
        <taxon>Bacillati</taxon>
        <taxon>Bacillota</taxon>
        <taxon>Clostridia</taxon>
        <taxon>Eubacteriales</taxon>
        <taxon>Clostridiaceae</taxon>
        <taxon>Proteiniclasticum</taxon>
    </lineage>
</organism>
<dbReference type="Pfam" id="PF07963">
    <property type="entry name" value="N_methyl"/>
    <property type="match status" value="1"/>
</dbReference>
<keyword evidence="1" id="KW-0812">Transmembrane</keyword>
<evidence type="ECO:0000313" key="2">
    <source>
        <dbReference type="EMBL" id="SDI44121.1"/>
    </source>
</evidence>
<reference evidence="2 3" key="1">
    <citation type="submission" date="2016-10" db="EMBL/GenBank/DDBJ databases">
        <authorList>
            <person name="de Groot N.N."/>
        </authorList>
    </citation>
    <scope>NUCLEOTIDE SEQUENCE [LARGE SCALE GENOMIC DNA]</scope>
    <source>
        <strain evidence="2 3">CGMCC 1.5058</strain>
    </source>
</reference>
<dbReference type="SUPFAM" id="SSF54523">
    <property type="entry name" value="Pili subunits"/>
    <property type="match status" value="1"/>
</dbReference>
<dbReference type="InterPro" id="IPR045584">
    <property type="entry name" value="Pilin-like"/>
</dbReference>
<dbReference type="EMBL" id="FNDZ01000002">
    <property type="protein sequence ID" value="SDI44121.1"/>
    <property type="molecule type" value="Genomic_DNA"/>
</dbReference>
<dbReference type="InterPro" id="IPR012902">
    <property type="entry name" value="N_methyl_site"/>
</dbReference>
<evidence type="ECO:0000256" key="1">
    <source>
        <dbReference type="SAM" id="Phobius"/>
    </source>
</evidence>
<dbReference type="Proteomes" id="UP000183255">
    <property type="component" value="Unassembled WGS sequence"/>
</dbReference>
<dbReference type="AlphaFoldDB" id="A0A1G8KKZ8"/>
<feature type="transmembrane region" description="Helical" evidence="1">
    <location>
        <begin position="15"/>
        <end position="36"/>
    </location>
</feature>
<gene>
    <name evidence="2" type="ORF">SAMN05421804_102355</name>
</gene>